<dbReference type="PANTHER" id="PTHR43525:SF1">
    <property type="entry name" value="PROTEIN MALY"/>
    <property type="match status" value="1"/>
</dbReference>
<reference evidence="3 4" key="2">
    <citation type="submission" date="2009-03" db="EMBL/GenBank/DDBJ databases">
        <title>Draft genome sequence of Roseburia inulinivorans (DSM 16841).</title>
        <authorList>
            <person name="Sudarsanam P."/>
            <person name="Ley R."/>
            <person name="Guruge J."/>
            <person name="Turnbaugh P.J."/>
            <person name="Mahowald M."/>
            <person name="Liep D."/>
            <person name="Gordon J."/>
        </authorList>
    </citation>
    <scope>NUCLEOTIDE SEQUENCE [LARGE SCALE GENOMIC DNA]</scope>
    <source>
        <strain evidence="3 4">DSM 16841</strain>
    </source>
</reference>
<evidence type="ECO:0000313" key="4">
    <source>
        <dbReference type="Proteomes" id="UP000003561"/>
    </source>
</evidence>
<dbReference type="Proteomes" id="UP000003561">
    <property type="component" value="Unassembled WGS sequence"/>
</dbReference>
<dbReference type="InterPro" id="IPR015424">
    <property type="entry name" value="PyrdxlP-dep_Trfase"/>
</dbReference>
<organism evidence="3 4">
    <name type="scientific">Roseburia inulinivorans DSM 16841</name>
    <dbReference type="NCBI Taxonomy" id="622312"/>
    <lineage>
        <taxon>Bacteria</taxon>
        <taxon>Bacillati</taxon>
        <taxon>Bacillota</taxon>
        <taxon>Clostridia</taxon>
        <taxon>Lachnospirales</taxon>
        <taxon>Lachnospiraceae</taxon>
        <taxon>Roseburia</taxon>
    </lineage>
</organism>
<dbReference type="InterPro" id="IPR015422">
    <property type="entry name" value="PyrdxlP-dep_Trfase_small"/>
</dbReference>
<dbReference type="SUPFAM" id="SSF53383">
    <property type="entry name" value="PLP-dependent transferases"/>
    <property type="match status" value="1"/>
</dbReference>
<reference evidence="3 4" key="1">
    <citation type="submission" date="2009-02" db="EMBL/GenBank/DDBJ databases">
        <authorList>
            <person name="Fulton L."/>
            <person name="Clifton S."/>
            <person name="Fulton B."/>
            <person name="Xu J."/>
            <person name="Minx P."/>
            <person name="Pepin K.H."/>
            <person name="Johnson M."/>
            <person name="Bhonagiri V."/>
            <person name="Nash W.E."/>
            <person name="Mardis E.R."/>
            <person name="Wilson R.K."/>
        </authorList>
    </citation>
    <scope>NUCLEOTIDE SEQUENCE [LARGE SCALE GENOMIC DNA]</scope>
    <source>
        <strain evidence="3 4">DSM 16841</strain>
    </source>
</reference>
<comment type="cofactor">
    <cofactor evidence="1">
        <name>pyridoxal 5'-phosphate</name>
        <dbReference type="ChEBI" id="CHEBI:597326"/>
    </cofactor>
</comment>
<dbReference type="Gene3D" id="3.90.1150.10">
    <property type="entry name" value="Aspartate Aminotransferase, domain 1"/>
    <property type="match status" value="1"/>
</dbReference>
<dbReference type="eggNOG" id="COG1168">
    <property type="taxonomic scope" value="Bacteria"/>
</dbReference>
<dbReference type="AlphaFoldDB" id="C0FND3"/>
<dbReference type="EMBL" id="ACFY01000009">
    <property type="protein sequence ID" value="EEG95891.1"/>
    <property type="molecule type" value="Genomic_DNA"/>
</dbReference>
<comment type="caution">
    <text evidence="3">The sequence shown here is derived from an EMBL/GenBank/DDBJ whole genome shotgun (WGS) entry which is preliminary data.</text>
</comment>
<name>C0FND3_9FIRM</name>
<evidence type="ECO:0000313" key="3">
    <source>
        <dbReference type="EMBL" id="EEG95891.1"/>
    </source>
</evidence>
<dbReference type="PANTHER" id="PTHR43525">
    <property type="entry name" value="PROTEIN MALY"/>
    <property type="match status" value="1"/>
</dbReference>
<evidence type="ECO:0008006" key="5">
    <source>
        <dbReference type="Google" id="ProtNLM"/>
    </source>
</evidence>
<gene>
    <name evidence="3" type="ORF">ROSEINA2194_00227</name>
</gene>
<keyword evidence="2" id="KW-0663">Pyridoxal phosphate</keyword>
<accession>C0FND3</accession>
<proteinExistence type="predicted"/>
<protein>
    <recommendedName>
        <fullName evidence="5">Aminotransferase class I/classII domain-containing protein</fullName>
    </recommendedName>
</protein>
<sequence>MVEHEGTYLIWLDFNGLGLCTQELEDLIVHKAKLWLDSGRIFGKCGRGFQRINVACPRSTLKEALERIAKVLPADTVKFAS</sequence>
<evidence type="ECO:0000256" key="2">
    <source>
        <dbReference type="ARBA" id="ARBA00022898"/>
    </source>
</evidence>
<evidence type="ECO:0000256" key="1">
    <source>
        <dbReference type="ARBA" id="ARBA00001933"/>
    </source>
</evidence>
<dbReference type="InterPro" id="IPR051798">
    <property type="entry name" value="Class-II_PLP-Dep_Aminotrans"/>
</dbReference>